<dbReference type="GO" id="GO:0016887">
    <property type="term" value="F:ATP hydrolysis activity"/>
    <property type="evidence" value="ECO:0007669"/>
    <property type="project" value="InterPro"/>
</dbReference>
<dbReference type="PANTHER" id="PTHR48466">
    <property type="entry name" value="OS10G0509000 PROTEIN-RELATED"/>
    <property type="match status" value="1"/>
</dbReference>
<keyword evidence="6" id="KW-0067">ATP-binding</keyword>
<dbReference type="InterPro" id="IPR007696">
    <property type="entry name" value="DNA_mismatch_repair_MutS_core"/>
</dbReference>
<dbReference type="Proteomes" id="UP000287239">
    <property type="component" value="Unassembled WGS sequence"/>
</dbReference>
<dbReference type="PROSITE" id="PS00486">
    <property type="entry name" value="DNA_MISMATCH_REPAIR_2"/>
    <property type="match status" value="1"/>
</dbReference>
<dbReference type="AlphaFoldDB" id="A0A429ZAH4"/>
<protein>
    <submittedName>
        <fullName evidence="11">Mannonate oxidoreductase</fullName>
    </submittedName>
</protein>
<dbReference type="InterPro" id="IPR000432">
    <property type="entry name" value="DNA_mismatch_repair_MutS_C"/>
</dbReference>
<dbReference type="InterPro" id="IPR027417">
    <property type="entry name" value="P-loop_NTPase"/>
</dbReference>
<dbReference type="RefSeq" id="WP_126782598.1">
    <property type="nucleotide sequence ID" value="NZ_NGJU01000041.1"/>
</dbReference>
<dbReference type="PIRSF" id="PIRSF005814">
    <property type="entry name" value="MutS_YshD"/>
    <property type="match status" value="1"/>
</dbReference>
<evidence type="ECO:0000256" key="7">
    <source>
        <dbReference type="ARBA" id="ARBA00022884"/>
    </source>
</evidence>
<organism evidence="11 12">
    <name type="scientific">Vagococcus salmoninarum</name>
    <dbReference type="NCBI Taxonomy" id="2739"/>
    <lineage>
        <taxon>Bacteria</taxon>
        <taxon>Bacillati</taxon>
        <taxon>Bacillota</taxon>
        <taxon>Bacilli</taxon>
        <taxon>Lactobacillales</taxon>
        <taxon>Enterococcaceae</taxon>
        <taxon>Vagococcus</taxon>
    </lineage>
</organism>
<dbReference type="GO" id="GO:0005524">
    <property type="term" value="F:ATP binding"/>
    <property type="evidence" value="ECO:0007669"/>
    <property type="project" value="UniProtKB-KW"/>
</dbReference>
<dbReference type="PANTHER" id="PTHR48466:SF2">
    <property type="entry name" value="OS10G0509000 PROTEIN"/>
    <property type="match status" value="1"/>
</dbReference>
<keyword evidence="1" id="KW-0540">Nuclease</keyword>
<proteinExistence type="predicted"/>
<dbReference type="GO" id="GO:0030983">
    <property type="term" value="F:mismatched DNA binding"/>
    <property type="evidence" value="ECO:0007669"/>
    <property type="project" value="InterPro"/>
</dbReference>
<evidence type="ECO:0000313" key="11">
    <source>
        <dbReference type="EMBL" id="RST90694.1"/>
    </source>
</evidence>
<evidence type="ECO:0000313" key="12">
    <source>
        <dbReference type="Proteomes" id="UP000287239"/>
    </source>
</evidence>
<dbReference type="SMART" id="SM00534">
    <property type="entry name" value="MUTSac"/>
    <property type="match status" value="1"/>
</dbReference>
<reference evidence="11 12" key="1">
    <citation type="submission" date="2017-05" db="EMBL/GenBank/DDBJ databases">
        <title>Vagococcus spp. assemblies.</title>
        <authorList>
            <person name="Gulvik C.A."/>
        </authorList>
    </citation>
    <scope>NUCLEOTIDE SEQUENCE [LARGE SCALE GENOMIC DNA]</scope>
    <source>
        <strain evidence="11 12">NCFB 2777</strain>
    </source>
</reference>
<accession>A0A429ZAH4</accession>
<keyword evidence="3" id="KW-0547">Nucleotide-binding</keyword>
<dbReference type="SUPFAM" id="SSF48334">
    <property type="entry name" value="DNA repair protein MutS, domain III"/>
    <property type="match status" value="1"/>
</dbReference>
<dbReference type="InterPro" id="IPR036187">
    <property type="entry name" value="DNA_mismatch_repair_MutS_sf"/>
</dbReference>
<gene>
    <name evidence="11" type="ORF">CBF35_15025</name>
</gene>
<feature type="region of interest" description="Disordered" evidence="9">
    <location>
        <begin position="611"/>
        <end position="632"/>
    </location>
</feature>
<keyword evidence="12" id="KW-1185">Reference proteome</keyword>
<dbReference type="SUPFAM" id="SSF52540">
    <property type="entry name" value="P-loop containing nucleoside triphosphate hydrolases"/>
    <property type="match status" value="1"/>
</dbReference>
<keyword evidence="2" id="KW-0699">rRNA-binding</keyword>
<evidence type="ECO:0000256" key="5">
    <source>
        <dbReference type="ARBA" id="ARBA00022801"/>
    </source>
</evidence>
<dbReference type="GO" id="GO:0019843">
    <property type="term" value="F:rRNA binding"/>
    <property type="evidence" value="ECO:0007669"/>
    <property type="project" value="UniProtKB-KW"/>
</dbReference>
<dbReference type="Gene3D" id="3.40.50.300">
    <property type="entry name" value="P-loop containing nucleotide triphosphate hydrolases"/>
    <property type="match status" value="1"/>
</dbReference>
<comment type="caution">
    <text evidence="11">The sequence shown here is derived from an EMBL/GenBank/DDBJ whole genome shotgun (WGS) entry which is preliminary data.</text>
</comment>
<dbReference type="GO" id="GO:0045910">
    <property type="term" value="P:negative regulation of DNA recombination"/>
    <property type="evidence" value="ECO:0007669"/>
    <property type="project" value="InterPro"/>
</dbReference>
<name>A0A429ZAH4_9ENTE</name>
<dbReference type="InterPro" id="IPR045076">
    <property type="entry name" value="MutS"/>
</dbReference>
<evidence type="ECO:0000256" key="8">
    <source>
        <dbReference type="ARBA" id="ARBA00023125"/>
    </source>
</evidence>
<evidence type="ECO:0000259" key="10">
    <source>
        <dbReference type="PROSITE" id="PS00486"/>
    </source>
</evidence>
<feature type="compositionally biased region" description="Basic residues" evidence="9">
    <location>
        <begin position="615"/>
        <end position="632"/>
    </location>
</feature>
<evidence type="ECO:0000256" key="3">
    <source>
        <dbReference type="ARBA" id="ARBA00022741"/>
    </source>
</evidence>
<dbReference type="GeneID" id="98569657"/>
<feature type="domain" description="DNA mismatch repair proteins mutS family" evidence="10">
    <location>
        <begin position="404"/>
        <end position="420"/>
    </location>
</feature>
<dbReference type="GO" id="GO:0140664">
    <property type="term" value="F:ATP-dependent DNA damage sensor activity"/>
    <property type="evidence" value="ECO:0007669"/>
    <property type="project" value="InterPro"/>
</dbReference>
<keyword evidence="5" id="KW-0378">Hydrolase</keyword>
<evidence type="ECO:0000256" key="9">
    <source>
        <dbReference type="SAM" id="MobiDB-lite"/>
    </source>
</evidence>
<evidence type="ECO:0000256" key="1">
    <source>
        <dbReference type="ARBA" id="ARBA00022722"/>
    </source>
</evidence>
<dbReference type="EMBL" id="NGJU01000041">
    <property type="protein sequence ID" value="RST90694.1"/>
    <property type="molecule type" value="Genomic_DNA"/>
</dbReference>
<dbReference type="SMART" id="SM00533">
    <property type="entry name" value="MUTSd"/>
    <property type="match status" value="1"/>
</dbReference>
<keyword evidence="7" id="KW-0694">RNA-binding</keyword>
<evidence type="ECO:0000256" key="6">
    <source>
        <dbReference type="ARBA" id="ARBA00022840"/>
    </source>
</evidence>
<dbReference type="GO" id="GO:0006298">
    <property type="term" value="P:mismatch repair"/>
    <property type="evidence" value="ECO:0007669"/>
    <property type="project" value="InterPro"/>
</dbReference>
<dbReference type="GO" id="GO:0004519">
    <property type="term" value="F:endonuclease activity"/>
    <property type="evidence" value="ECO:0007669"/>
    <property type="project" value="UniProtKB-KW"/>
</dbReference>
<evidence type="ECO:0000256" key="4">
    <source>
        <dbReference type="ARBA" id="ARBA00022759"/>
    </source>
</evidence>
<dbReference type="FunFam" id="3.40.50.300:FF:000830">
    <property type="entry name" value="Endonuclease MutS2"/>
    <property type="match status" value="1"/>
</dbReference>
<keyword evidence="4" id="KW-0255">Endonuclease</keyword>
<keyword evidence="8" id="KW-0238">DNA-binding</keyword>
<dbReference type="NCBIfam" id="TIGR01069">
    <property type="entry name" value="mutS2"/>
    <property type="match status" value="1"/>
</dbReference>
<sequence length="632" mass="70999">MNKQTMEKTQLNEIKTRVASYAISLYGKEKIAKLQPSSNLAVVENWQQETLEGKALLMSNQHVPFMGLSNIEHLTEQVKKGFVLSPSELVEYADFLRSGRLIQTFMTKNQWQAPLLCAYSQGLHTFSKIEEEIYQDVQNNHIRTDASRELRKIRRGIQETESAIQQGLQKFLRNSQVKDKIQEFIVVKKNERYTVPIKASYKNQIPGTIVEESTKGTTAFIEPQSVAKLNDKLFDLKVAESSEVYQIQASLTGLIAEVMTEISYNMEVVSEYDVIFAKAKYSREIEGMTPKVNRSGYLKLIKVRHPLLEEALPLDLELGKSYRGLTITGPNAGGKTVVLKTIGLLTLMTMLGLQIPGAEGTEIALFDEVFVDIGDEQSLENALSTFSSHMANISVILEGISTNSLVLLDELGSGTEPNEGAALAIAIMEALYQKGCRVVTTTHYGEIKRYAQLHPDFITAAMAFDPETLAPRYQLIMGETGESNALWIANKMQLPRKVIQQAERYLTKREYDLTKISEALEPKISQLAEATKVLTDFSIGDRVFYQEKAANALVYSVDDEKGQVTILLGEELLTVLNRRLTLVTAAVDLYPADYDLASLFTSYKERKQERDLTRGSKKAHKALAKERRNRLQ</sequence>
<dbReference type="OrthoDB" id="9808166at2"/>
<dbReference type="Pfam" id="PF00488">
    <property type="entry name" value="MutS_V"/>
    <property type="match status" value="1"/>
</dbReference>
<evidence type="ECO:0000256" key="2">
    <source>
        <dbReference type="ARBA" id="ARBA00022730"/>
    </source>
</evidence>
<dbReference type="InterPro" id="IPR005747">
    <property type="entry name" value="MutS2"/>
</dbReference>